<dbReference type="GeneID" id="94831973"/>
<dbReference type="AlphaFoldDB" id="A0A1J4KY96"/>
<dbReference type="Proteomes" id="UP000179807">
    <property type="component" value="Unassembled WGS sequence"/>
</dbReference>
<feature type="region of interest" description="Disordered" evidence="1">
    <location>
        <begin position="71"/>
        <end position="92"/>
    </location>
</feature>
<evidence type="ECO:0000256" key="1">
    <source>
        <dbReference type="SAM" id="MobiDB-lite"/>
    </source>
</evidence>
<protein>
    <submittedName>
        <fullName evidence="2">Uncharacterized protein</fullName>
    </submittedName>
</protein>
<evidence type="ECO:0000313" key="2">
    <source>
        <dbReference type="EMBL" id="OHT16138.1"/>
    </source>
</evidence>
<dbReference type="Gene3D" id="3.10.20.90">
    <property type="entry name" value="Phosphatidylinositol 3-kinase Catalytic Subunit, Chain A, domain 1"/>
    <property type="match status" value="1"/>
</dbReference>
<dbReference type="EMBL" id="MLAK01000145">
    <property type="protein sequence ID" value="OHT16138.1"/>
    <property type="molecule type" value="Genomic_DNA"/>
</dbReference>
<proteinExistence type="predicted"/>
<name>A0A1J4KY96_9EUKA</name>
<accession>A0A1J4KY96</accession>
<evidence type="ECO:0000313" key="3">
    <source>
        <dbReference type="Proteomes" id="UP000179807"/>
    </source>
</evidence>
<gene>
    <name evidence="2" type="ORF">TRFO_13468</name>
</gene>
<dbReference type="RefSeq" id="XP_068369274.1">
    <property type="nucleotide sequence ID" value="XM_068497269.1"/>
</dbReference>
<organism evidence="2 3">
    <name type="scientific">Tritrichomonas foetus</name>
    <dbReference type="NCBI Taxonomy" id="1144522"/>
    <lineage>
        <taxon>Eukaryota</taxon>
        <taxon>Metamonada</taxon>
        <taxon>Parabasalia</taxon>
        <taxon>Tritrichomonadida</taxon>
        <taxon>Tritrichomonadidae</taxon>
        <taxon>Tritrichomonas</taxon>
    </lineage>
</organism>
<keyword evidence="3" id="KW-1185">Reference proteome</keyword>
<dbReference type="OrthoDB" id="10602695at2759"/>
<sequence>MSYQTDEIQKVQIHLTVHQENDDIHIDFDFDTKNDDLDGVVNELIKTLGLSQAEAKEIKGMVVEQIEKTKQKAFQKPETAPPIDTIPYDSDDEEIDDPEYLALLDQQKRQIAEMDARHLKEQQMLIQKLSTNIDDLLIF</sequence>
<dbReference type="VEuPathDB" id="TrichDB:TRFO_13468"/>
<reference evidence="2" key="1">
    <citation type="submission" date="2016-10" db="EMBL/GenBank/DDBJ databases">
        <authorList>
            <person name="Benchimol M."/>
            <person name="Almeida L.G."/>
            <person name="Vasconcelos A.T."/>
            <person name="Perreira-Neves A."/>
            <person name="Rosa I.A."/>
            <person name="Tasca T."/>
            <person name="Bogo M.R."/>
            <person name="de Souza W."/>
        </authorList>
    </citation>
    <scope>NUCLEOTIDE SEQUENCE [LARGE SCALE GENOMIC DNA]</scope>
    <source>
        <strain evidence="2">K</strain>
    </source>
</reference>
<comment type="caution">
    <text evidence="2">The sequence shown here is derived from an EMBL/GenBank/DDBJ whole genome shotgun (WGS) entry which is preliminary data.</text>
</comment>